<dbReference type="GO" id="GO:0003677">
    <property type="term" value="F:DNA binding"/>
    <property type="evidence" value="ECO:0007669"/>
    <property type="project" value="InterPro"/>
</dbReference>
<evidence type="ECO:0000259" key="3">
    <source>
        <dbReference type="SMART" id="SM00470"/>
    </source>
</evidence>
<dbReference type="Pfam" id="PF02195">
    <property type="entry name" value="ParB_N"/>
    <property type="match status" value="1"/>
</dbReference>
<reference evidence="4 5" key="1">
    <citation type="submission" date="2017-03" db="EMBL/GenBank/DDBJ databases">
        <title>Foreign affairs: Plasmid Transfer between Roseobacters and Rhizobia.</title>
        <authorList>
            <person name="Bartling P."/>
            <person name="Bunk B."/>
            <person name="Overmann J."/>
            <person name="Brinkmann H."/>
            <person name="Petersen J."/>
        </authorList>
    </citation>
    <scope>NUCLEOTIDE SEQUENCE [LARGE SCALE GENOMIC DNA]</scope>
    <source>
        <strain evidence="4 5">MACL11</strain>
        <plasmid evidence="5">Plasmid pmm259</plasmid>
    </source>
</reference>
<dbReference type="OrthoDB" id="7908920at2"/>
<dbReference type="NCBIfam" id="TIGR03454">
    <property type="entry name" value="partition_RepB"/>
    <property type="match status" value="1"/>
</dbReference>
<dbReference type="SUPFAM" id="SSF109709">
    <property type="entry name" value="KorB DNA-binding domain-like"/>
    <property type="match status" value="1"/>
</dbReference>
<feature type="domain" description="ParB-like N-terminal" evidence="3">
    <location>
        <begin position="65"/>
        <end position="157"/>
    </location>
</feature>
<keyword evidence="4" id="KW-0614">Plasmid</keyword>
<dbReference type="GO" id="GO:0005694">
    <property type="term" value="C:chromosome"/>
    <property type="evidence" value="ECO:0007669"/>
    <property type="project" value="TreeGrafter"/>
</dbReference>
<dbReference type="PANTHER" id="PTHR33375:SF1">
    <property type="entry name" value="CHROMOSOME-PARTITIONING PROTEIN PARB-RELATED"/>
    <property type="match status" value="1"/>
</dbReference>
<geneLocation type="plasmid" evidence="5">
    <name>pmm259</name>
</geneLocation>
<dbReference type="Proteomes" id="UP000191135">
    <property type="component" value="Plasmid pMM259"/>
</dbReference>
<dbReference type="InterPro" id="IPR017819">
    <property type="entry name" value="Plasmid_partition_RepB"/>
</dbReference>
<gene>
    <name evidence="4" type="primary">repB_b</name>
    <name evidence="4" type="ORF">Mame_04945</name>
</gene>
<sequence length="339" mass="37695">MSRKDAINSLYLQKPTSTAGESDKAGERVRTGAISAMGTSLKQMTDGAKLATRLQEQLEKGDVVVELEPEAIERSPIADRIPIDVDPAFDELVKSISDNGQQVPILVRPSPAGRGRFQIAYGRRRLRAAQALGRPVRAIVRSLSDQELFVAQGRENLDREDLSFIEKAFFAKNLEDSGCDRATIIAALCSDKSDVSRYIAIARRVPERLVGRIGPAPKAGRARWMKLVEALEKEEDGDRLERILEEEGFASAGSDGRFQLILKALDVKNARPKGSRVEQWKTPSGKRAARIQTDKAKTTLIFEDKVVPAFAQFVSGKLDELYREFEARQKEEKDRTTGR</sequence>
<keyword evidence="5" id="KW-1185">Reference proteome</keyword>
<dbReference type="PANTHER" id="PTHR33375">
    <property type="entry name" value="CHROMOSOME-PARTITIONING PROTEIN PARB-RELATED"/>
    <property type="match status" value="1"/>
</dbReference>
<evidence type="ECO:0000313" key="4">
    <source>
        <dbReference type="EMBL" id="AQZ54237.1"/>
    </source>
</evidence>
<accession>A0A1U9Z948</accession>
<dbReference type="Pfam" id="PF07506">
    <property type="entry name" value="RepB"/>
    <property type="match status" value="1"/>
</dbReference>
<dbReference type="Gene3D" id="3.90.1530.30">
    <property type="match status" value="1"/>
</dbReference>
<organism evidence="4 5">
    <name type="scientific">Martelella mediterranea DSM 17316</name>
    <dbReference type="NCBI Taxonomy" id="1122214"/>
    <lineage>
        <taxon>Bacteria</taxon>
        <taxon>Pseudomonadati</taxon>
        <taxon>Pseudomonadota</taxon>
        <taxon>Alphaproteobacteria</taxon>
        <taxon>Hyphomicrobiales</taxon>
        <taxon>Aurantimonadaceae</taxon>
        <taxon>Martelella</taxon>
    </lineage>
</organism>
<dbReference type="InterPro" id="IPR004437">
    <property type="entry name" value="ParB/RepB/Spo0J"/>
</dbReference>
<feature type="region of interest" description="Disordered" evidence="2">
    <location>
        <begin position="1"/>
        <end position="27"/>
    </location>
</feature>
<dbReference type="GO" id="GO:0007059">
    <property type="term" value="P:chromosome segregation"/>
    <property type="evidence" value="ECO:0007669"/>
    <property type="project" value="TreeGrafter"/>
</dbReference>
<protein>
    <submittedName>
        <fullName evidence="4">Plasmid partitioning protein RepB</fullName>
    </submittedName>
</protein>
<name>A0A1U9Z948_9HYPH</name>
<dbReference type="NCBIfam" id="TIGR00180">
    <property type="entry name" value="parB_part"/>
    <property type="match status" value="1"/>
</dbReference>
<evidence type="ECO:0000313" key="5">
    <source>
        <dbReference type="Proteomes" id="UP000191135"/>
    </source>
</evidence>
<feature type="compositionally biased region" description="Polar residues" evidence="2">
    <location>
        <begin position="10"/>
        <end position="20"/>
    </location>
</feature>
<dbReference type="SMART" id="SM00470">
    <property type="entry name" value="ParB"/>
    <property type="match status" value="1"/>
</dbReference>
<dbReference type="InterPro" id="IPR037972">
    <property type="entry name" value="RepB_N"/>
</dbReference>
<dbReference type="AlphaFoldDB" id="A0A1U9Z948"/>
<dbReference type="InterPro" id="IPR050336">
    <property type="entry name" value="Chromosome_partition/occlusion"/>
</dbReference>
<dbReference type="EMBL" id="CP020332">
    <property type="protein sequence ID" value="AQZ54237.1"/>
    <property type="molecule type" value="Genomic_DNA"/>
</dbReference>
<dbReference type="InterPro" id="IPR011111">
    <property type="entry name" value="Plasmid_RepB"/>
</dbReference>
<proteinExistence type="inferred from homology"/>
<dbReference type="RefSeq" id="WP_018067302.1">
    <property type="nucleotide sequence ID" value="NZ_AQWH01000038.1"/>
</dbReference>
<dbReference type="InterPro" id="IPR036086">
    <property type="entry name" value="ParB/Sulfiredoxin_sf"/>
</dbReference>
<evidence type="ECO:0000256" key="1">
    <source>
        <dbReference type="ARBA" id="ARBA00006295"/>
    </source>
</evidence>
<dbReference type="KEGG" id="mmed:Mame_04945"/>
<dbReference type="SUPFAM" id="SSF110849">
    <property type="entry name" value="ParB/Sulfiredoxin"/>
    <property type="match status" value="1"/>
</dbReference>
<comment type="similarity">
    <text evidence="1">Belongs to the ParB family.</text>
</comment>
<evidence type="ECO:0000256" key="2">
    <source>
        <dbReference type="SAM" id="MobiDB-lite"/>
    </source>
</evidence>
<dbReference type="CDD" id="cd16405">
    <property type="entry name" value="RepB_like_N"/>
    <property type="match status" value="1"/>
</dbReference>
<dbReference type="Gene3D" id="1.10.10.2830">
    <property type="match status" value="1"/>
</dbReference>
<dbReference type="InterPro" id="IPR003115">
    <property type="entry name" value="ParB_N"/>
</dbReference>